<feature type="region of interest" description="Disordered" evidence="4">
    <location>
        <begin position="714"/>
        <end position="745"/>
    </location>
</feature>
<evidence type="ECO:0000256" key="3">
    <source>
        <dbReference type="ARBA" id="ARBA00022927"/>
    </source>
</evidence>
<sequence>MRLLLPMCYERMVHLLPDPSEHSTLLQKLILKIFYAMTQYHLPLELLDKEQFTRWMELIREVADRLVPEQTLQVDEDERPDLPWWKIKKWALHILARIFERYGCPSTVTSDYKEFANWYIKTFSAGVLQVLLKNLNLYRTKVYVSPRVLQQTLNYLEQGHSLHPPPHHQGRAECGVEAAQATHALGGAGCLFPLMCYSDSDQELWNTDPYEYVRVKFDIYEDLVSPVTAAQGLLLSTVRKRKEMLEKTMVFLMEVLTTPNVDPRHKDGVMHMIGTLGCVLLKKKIYKDQMETMIAQYVFPEFQSPYGFMRARACWILQNFDEIKFKSDQNIMAAMNCIQNALLNDHELPVKVEAAMALSAFLASQNRAEKIVEPNIQPIVQELLKVIKETENDDLTNVMCKIVTTYTDQLTPIAVEMCTQLAATFQQVVDAEEGADEKAITAMGLLSTIETLINCMEENPKIMEQIEPITLQVVGLILTKNVMEFYEEALALIYSLTSTRISPDLWKCFEMMFQMFKSDGFDYFTEMMPALHNYITVDTEGFIGSEARIAAVYEMCKTMLTQDCAEDDECHAAKLLEVIVLQCQGRINQCLSTIIQVVVERLLREVKTAELRTMLLQVIIAVLYTAPDTLLQVLESTTLPNTTTTLTAHFIKQWIHDTDCFLGLHDRKICVLGMCTLLQLGPERLGVLQECHKEIIPAMLMLFQGLKRAYAAKASEENSDDDDDGDDDEDIDHEVLESDEDELDDVGDEYLEKLGEKVKKASAISPFAITASLENEEDDDDSDDDEMDETALESFTTPLDREECEVDEYCVFKDVMQSLEASAPGWYSALTSSLSSDQQKIMVEVATLADQRRAAAQSKKIQQSGGYNFQQTSVPSSFNFGGSFGS</sequence>
<dbReference type="GO" id="GO:0006606">
    <property type="term" value="P:protein import into nucleus"/>
    <property type="evidence" value="ECO:0007669"/>
    <property type="project" value="TreeGrafter"/>
</dbReference>
<evidence type="ECO:0000256" key="1">
    <source>
        <dbReference type="ARBA" id="ARBA00004496"/>
    </source>
</evidence>
<feature type="compositionally biased region" description="Acidic residues" evidence="4">
    <location>
        <begin position="774"/>
        <end position="789"/>
    </location>
</feature>
<feature type="compositionally biased region" description="Low complexity" evidence="4">
    <location>
        <begin position="876"/>
        <end position="886"/>
    </location>
</feature>
<feature type="compositionally biased region" description="Acidic residues" evidence="4">
    <location>
        <begin position="717"/>
        <end position="745"/>
    </location>
</feature>
<keyword evidence="3" id="KW-0813">Transport</keyword>
<protein>
    <submittedName>
        <fullName evidence="6">Importin-7</fullName>
    </submittedName>
</protein>
<dbReference type="EMBL" id="JACEEZ010012423">
    <property type="protein sequence ID" value="KAG0720692.1"/>
    <property type="molecule type" value="Genomic_DNA"/>
</dbReference>
<dbReference type="InterPro" id="IPR058669">
    <property type="entry name" value="TPR_IPO7/11-like"/>
</dbReference>
<dbReference type="PANTHER" id="PTHR10997">
    <property type="entry name" value="IMPORTIN-7, 8, 11"/>
    <property type="match status" value="1"/>
</dbReference>
<dbReference type="Proteomes" id="UP000770661">
    <property type="component" value="Unassembled WGS sequence"/>
</dbReference>
<dbReference type="Gene3D" id="1.25.10.10">
    <property type="entry name" value="Leucine-rich Repeat Variant"/>
    <property type="match status" value="1"/>
</dbReference>
<keyword evidence="7" id="KW-1185">Reference proteome</keyword>
<feature type="region of interest" description="Disordered" evidence="4">
    <location>
        <begin position="857"/>
        <end position="886"/>
    </location>
</feature>
<dbReference type="GO" id="GO:0005829">
    <property type="term" value="C:cytosol"/>
    <property type="evidence" value="ECO:0007669"/>
    <property type="project" value="TreeGrafter"/>
</dbReference>
<evidence type="ECO:0000259" key="5">
    <source>
        <dbReference type="Pfam" id="PF25758"/>
    </source>
</evidence>
<keyword evidence="3" id="KW-0653">Protein transport</keyword>
<feature type="compositionally biased region" description="Polar residues" evidence="4">
    <location>
        <begin position="859"/>
        <end position="875"/>
    </location>
</feature>
<keyword evidence="2" id="KW-0963">Cytoplasm</keyword>
<dbReference type="SUPFAM" id="SSF48371">
    <property type="entry name" value="ARM repeat"/>
    <property type="match status" value="1"/>
</dbReference>
<evidence type="ECO:0000313" key="6">
    <source>
        <dbReference type="EMBL" id="KAG0720692.1"/>
    </source>
</evidence>
<dbReference type="GO" id="GO:0005635">
    <property type="term" value="C:nuclear envelope"/>
    <property type="evidence" value="ECO:0007669"/>
    <property type="project" value="TreeGrafter"/>
</dbReference>
<reference evidence="6" key="1">
    <citation type="submission" date="2020-07" db="EMBL/GenBank/DDBJ databases">
        <title>The High-quality genome of the commercially important snow crab, Chionoecetes opilio.</title>
        <authorList>
            <person name="Jeong J.-H."/>
            <person name="Ryu S."/>
        </authorList>
    </citation>
    <scope>NUCLEOTIDE SEQUENCE</scope>
    <source>
        <strain evidence="6">MADBK_172401_WGS</strain>
        <tissue evidence="6">Digestive gland</tissue>
    </source>
</reference>
<dbReference type="PANTHER" id="PTHR10997:SF18">
    <property type="entry name" value="D-IMPORTIN 7_RANBP7"/>
    <property type="match status" value="1"/>
</dbReference>
<dbReference type="InterPro" id="IPR016024">
    <property type="entry name" value="ARM-type_fold"/>
</dbReference>
<dbReference type="Pfam" id="PF25758">
    <property type="entry name" value="TPR_IPO11"/>
    <property type="match status" value="1"/>
</dbReference>
<name>A0A8J5CV75_CHIOP</name>
<evidence type="ECO:0000313" key="7">
    <source>
        <dbReference type="Proteomes" id="UP000770661"/>
    </source>
</evidence>
<dbReference type="InterPro" id="IPR011989">
    <property type="entry name" value="ARM-like"/>
</dbReference>
<dbReference type="AlphaFoldDB" id="A0A8J5CV75"/>
<dbReference type="OrthoDB" id="760868at2759"/>
<organism evidence="6 7">
    <name type="scientific">Chionoecetes opilio</name>
    <name type="common">Atlantic snow crab</name>
    <name type="synonym">Cancer opilio</name>
    <dbReference type="NCBI Taxonomy" id="41210"/>
    <lineage>
        <taxon>Eukaryota</taxon>
        <taxon>Metazoa</taxon>
        <taxon>Ecdysozoa</taxon>
        <taxon>Arthropoda</taxon>
        <taxon>Crustacea</taxon>
        <taxon>Multicrustacea</taxon>
        <taxon>Malacostraca</taxon>
        <taxon>Eumalacostraca</taxon>
        <taxon>Eucarida</taxon>
        <taxon>Decapoda</taxon>
        <taxon>Pleocyemata</taxon>
        <taxon>Brachyura</taxon>
        <taxon>Eubrachyura</taxon>
        <taxon>Majoidea</taxon>
        <taxon>Majidae</taxon>
        <taxon>Chionoecetes</taxon>
    </lineage>
</organism>
<feature type="region of interest" description="Disordered" evidence="4">
    <location>
        <begin position="770"/>
        <end position="789"/>
    </location>
</feature>
<feature type="domain" description="Importin-7/11-like TPR repeats" evidence="5">
    <location>
        <begin position="445"/>
        <end position="720"/>
    </location>
</feature>
<proteinExistence type="predicted"/>
<accession>A0A8J5CV75</accession>
<evidence type="ECO:0000256" key="2">
    <source>
        <dbReference type="ARBA" id="ARBA00022490"/>
    </source>
</evidence>
<comment type="subcellular location">
    <subcellularLocation>
        <location evidence="1">Cytoplasm</location>
    </subcellularLocation>
</comment>
<comment type="caution">
    <text evidence="6">The sequence shown here is derived from an EMBL/GenBank/DDBJ whole genome shotgun (WGS) entry which is preliminary data.</text>
</comment>
<evidence type="ECO:0000256" key="4">
    <source>
        <dbReference type="SAM" id="MobiDB-lite"/>
    </source>
</evidence>
<gene>
    <name evidence="6" type="primary">Ipo7</name>
    <name evidence="6" type="ORF">GWK47_047972</name>
</gene>